<dbReference type="Proteomes" id="UP000010478">
    <property type="component" value="Plasmid pOSC7112.05"/>
</dbReference>
<keyword evidence="2" id="KW-1185">Reference proteome</keyword>
<dbReference type="KEGG" id="oni:Osc7112_6924"/>
<accession>K9VSU0</accession>
<gene>
    <name evidence="1" type="ORF">Osc7112_6924</name>
</gene>
<dbReference type="EMBL" id="CP003619">
    <property type="protein sequence ID" value="AFZ11001.1"/>
    <property type="molecule type" value="Genomic_DNA"/>
</dbReference>
<geneLocation type="plasmid" evidence="1 2">
    <name>pOSC7112.05</name>
</geneLocation>
<dbReference type="HOGENOM" id="CLU_2130939_0_0_3"/>
<dbReference type="AlphaFoldDB" id="K9VSU0"/>
<organism evidence="1 2">
    <name type="scientific">Phormidium nigroviride PCC 7112</name>
    <dbReference type="NCBI Taxonomy" id="179408"/>
    <lineage>
        <taxon>Bacteria</taxon>
        <taxon>Bacillati</taxon>
        <taxon>Cyanobacteriota</taxon>
        <taxon>Cyanophyceae</taxon>
        <taxon>Oscillatoriophycideae</taxon>
        <taxon>Oscillatoriales</taxon>
        <taxon>Oscillatoriaceae</taxon>
        <taxon>Phormidium</taxon>
    </lineage>
</organism>
<name>K9VSU0_9CYAN</name>
<reference evidence="1 2" key="1">
    <citation type="submission" date="2012-05" db="EMBL/GenBank/DDBJ databases">
        <title>Finished plasmid 5 of genome of Oscillatoria sp. PCC 7112.</title>
        <authorList>
            <consortium name="US DOE Joint Genome Institute"/>
            <person name="Gugger M."/>
            <person name="Coursin T."/>
            <person name="Rippka R."/>
            <person name="Tandeau De Marsac N."/>
            <person name="Huntemann M."/>
            <person name="Wei C.-L."/>
            <person name="Han J."/>
            <person name="Detter J.C."/>
            <person name="Han C."/>
            <person name="Tapia R."/>
            <person name="Davenport K."/>
            <person name="Daligault H."/>
            <person name="Erkkila T."/>
            <person name="Gu W."/>
            <person name="Munk A.C.C."/>
            <person name="Teshima H."/>
            <person name="Xu Y."/>
            <person name="Chain P."/>
            <person name="Chen A."/>
            <person name="Krypides N."/>
            <person name="Mavromatis K."/>
            <person name="Markowitz V."/>
            <person name="Szeto E."/>
            <person name="Ivanova N."/>
            <person name="Mikhailova N."/>
            <person name="Ovchinnikova G."/>
            <person name="Pagani I."/>
            <person name="Pati A."/>
            <person name="Goodwin L."/>
            <person name="Peters L."/>
            <person name="Pitluck S."/>
            <person name="Woyke T."/>
            <person name="Kerfeld C."/>
        </authorList>
    </citation>
    <scope>NUCLEOTIDE SEQUENCE [LARGE SCALE GENOMIC DNA]</scope>
    <source>
        <strain evidence="1 2">PCC 7112</strain>
        <plasmid evidence="1 2">pOSC7112.05</plasmid>
    </source>
</reference>
<evidence type="ECO:0000313" key="2">
    <source>
        <dbReference type="Proteomes" id="UP000010478"/>
    </source>
</evidence>
<keyword evidence="1" id="KW-0614">Plasmid</keyword>
<proteinExistence type="predicted"/>
<dbReference type="RefSeq" id="WP_015179906.1">
    <property type="nucleotide sequence ID" value="NC_019732.1"/>
</dbReference>
<evidence type="ECO:0000313" key="1">
    <source>
        <dbReference type="EMBL" id="AFZ11001.1"/>
    </source>
</evidence>
<protein>
    <submittedName>
        <fullName evidence="1">Uncharacterized protein</fullName>
    </submittedName>
</protein>
<sequence>MALSDDCLCGRSQHLTFASNDKIVVDGKTFARVLSLINLSIDDLTNARHREIFLECLNTYLVESPAESERDDAYIFRASLLLDSYYEYVPACLALIHSNLEEACTLMREVKYG</sequence>